<dbReference type="AlphaFoldDB" id="A0A074WRS3"/>
<dbReference type="GeneID" id="25409319"/>
<dbReference type="InterPro" id="IPR046925">
    <property type="entry name" value="WD-like_fungi"/>
</dbReference>
<keyword evidence="3" id="KW-1185">Reference proteome</keyword>
<evidence type="ECO:0000313" key="2">
    <source>
        <dbReference type="EMBL" id="KEQ75885.1"/>
    </source>
</evidence>
<protein>
    <recommendedName>
        <fullName evidence="1">WD-like domain-containing protein</fullName>
    </recommendedName>
</protein>
<sequence>MSGKKVVQAAVSVAGVAIGIALYNKVPGATALPVDTVSPSLFEEVPGTPGAFIYLSNVSPTIFGEPATDFDYHVSPEPSLAIEAVQRYASAVASTDTDDILTTFLNVTMAGTMTADQAADLHWKCNELSGTMATSVDACAAFSTIGERSADLEKRSRWSWVRSAAHVANRGAVQILYGALGNAAYANFPSSPRSWCNNADGSNACISWSTVESWNHNYAQQMVSDAMSVVDFNQWSAQANRILGSRKRSAADVCISNRADGCT</sequence>
<gene>
    <name evidence="2" type="ORF">M436DRAFT_40084</name>
</gene>
<name>A0A074WRS3_9PEZI</name>
<organism evidence="2 3">
    <name type="scientific">Aureobasidium namibiae CBS 147.97</name>
    <dbReference type="NCBI Taxonomy" id="1043004"/>
    <lineage>
        <taxon>Eukaryota</taxon>
        <taxon>Fungi</taxon>
        <taxon>Dikarya</taxon>
        <taxon>Ascomycota</taxon>
        <taxon>Pezizomycotina</taxon>
        <taxon>Dothideomycetes</taxon>
        <taxon>Dothideomycetidae</taxon>
        <taxon>Dothideales</taxon>
        <taxon>Saccotheciaceae</taxon>
        <taxon>Aureobasidium</taxon>
    </lineage>
</organism>
<dbReference type="EMBL" id="KL584704">
    <property type="protein sequence ID" value="KEQ75885.1"/>
    <property type="molecule type" value="Genomic_DNA"/>
</dbReference>
<evidence type="ECO:0000259" key="1">
    <source>
        <dbReference type="Pfam" id="PF20493"/>
    </source>
</evidence>
<evidence type="ECO:0000313" key="3">
    <source>
        <dbReference type="Proteomes" id="UP000027730"/>
    </source>
</evidence>
<accession>A0A074WRS3</accession>
<dbReference type="HOGENOM" id="CLU_092471_0_0_1"/>
<feature type="domain" description="WD-like" evidence="1">
    <location>
        <begin position="130"/>
        <end position="262"/>
    </location>
</feature>
<dbReference type="RefSeq" id="XP_013430124.1">
    <property type="nucleotide sequence ID" value="XM_013574670.1"/>
</dbReference>
<dbReference type="Pfam" id="PF20493">
    <property type="entry name" value="WD-like_fungi"/>
    <property type="match status" value="1"/>
</dbReference>
<dbReference type="OrthoDB" id="3853793at2759"/>
<proteinExistence type="predicted"/>
<reference evidence="2 3" key="1">
    <citation type="journal article" date="2014" name="BMC Genomics">
        <title>Genome sequencing of four Aureobasidium pullulans varieties: biotechnological potential, stress tolerance, and description of new species.</title>
        <authorList>
            <person name="Gostin Ar C."/>
            <person name="Ohm R.A."/>
            <person name="Kogej T."/>
            <person name="Sonjak S."/>
            <person name="Turk M."/>
            <person name="Zajc J."/>
            <person name="Zalar P."/>
            <person name="Grube M."/>
            <person name="Sun H."/>
            <person name="Han J."/>
            <person name="Sharma A."/>
            <person name="Chiniquy J."/>
            <person name="Ngan C.Y."/>
            <person name="Lipzen A."/>
            <person name="Barry K."/>
            <person name="Grigoriev I.V."/>
            <person name="Gunde-Cimerman N."/>
        </authorList>
    </citation>
    <scope>NUCLEOTIDE SEQUENCE [LARGE SCALE GENOMIC DNA]</scope>
    <source>
        <strain evidence="2 3">CBS 147.97</strain>
    </source>
</reference>
<dbReference type="Proteomes" id="UP000027730">
    <property type="component" value="Unassembled WGS sequence"/>
</dbReference>